<dbReference type="OMA" id="KAWLSHE"/>
<dbReference type="OrthoDB" id="194139at2759"/>
<evidence type="ECO:0000313" key="2">
    <source>
        <dbReference type="EMBL" id="CBY02111.1"/>
    </source>
</evidence>
<dbReference type="VEuPathDB" id="FungiDB:LEMA_P008980.1"/>
<feature type="region of interest" description="Disordered" evidence="1">
    <location>
        <begin position="960"/>
        <end position="980"/>
    </location>
</feature>
<reference evidence="3" key="1">
    <citation type="journal article" date="2011" name="Nat. Commun.">
        <title>Effector diversification within compartments of the Leptosphaeria maculans genome affected by Repeat-Induced Point mutations.</title>
        <authorList>
            <person name="Rouxel T."/>
            <person name="Grandaubert J."/>
            <person name="Hane J.K."/>
            <person name="Hoede C."/>
            <person name="van de Wouw A.P."/>
            <person name="Couloux A."/>
            <person name="Dominguez V."/>
            <person name="Anthouard V."/>
            <person name="Bally P."/>
            <person name="Bourras S."/>
            <person name="Cozijnsen A.J."/>
            <person name="Ciuffetti L.M."/>
            <person name="Degrave A."/>
            <person name="Dilmaghani A."/>
            <person name="Duret L."/>
            <person name="Fudal I."/>
            <person name="Goodwin S.B."/>
            <person name="Gout L."/>
            <person name="Glaser N."/>
            <person name="Linglin J."/>
            <person name="Kema G.H.J."/>
            <person name="Lapalu N."/>
            <person name="Lawrence C.B."/>
            <person name="May K."/>
            <person name="Meyer M."/>
            <person name="Ollivier B."/>
            <person name="Poulain J."/>
            <person name="Schoch C.L."/>
            <person name="Simon A."/>
            <person name="Spatafora J.W."/>
            <person name="Stachowiak A."/>
            <person name="Turgeon B.G."/>
            <person name="Tyler B.M."/>
            <person name="Vincent D."/>
            <person name="Weissenbach J."/>
            <person name="Amselem J."/>
            <person name="Quesneville H."/>
            <person name="Oliver R.P."/>
            <person name="Wincker P."/>
            <person name="Balesdent M.-H."/>
            <person name="Howlett B.J."/>
        </authorList>
    </citation>
    <scope>NUCLEOTIDE SEQUENCE [LARGE SCALE GENOMIC DNA]</scope>
    <source>
        <strain evidence="3">JN3 / isolate v23.1.3 / race Av1-4-5-6-7-8</strain>
    </source>
</reference>
<dbReference type="STRING" id="985895.E5ACA9"/>
<feature type="region of interest" description="Disordered" evidence="1">
    <location>
        <begin position="471"/>
        <end position="512"/>
    </location>
</feature>
<gene>
    <name evidence="2" type="ORF">LEMA_P008980.1</name>
</gene>
<feature type="compositionally biased region" description="Basic and acidic residues" evidence="1">
    <location>
        <begin position="630"/>
        <end position="648"/>
    </location>
</feature>
<feature type="compositionally biased region" description="Polar residues" evidence="1">
    <location>
        <begin position="371"/>
        <end position="387"/>
    </location>
</feature>
<dbReference type="Proteomes" id="UP000002668">
    <property type="component" value="Genome"/>
</dbReference>
<name>E5ACA9_LEPMJ</name>
<protein>
    <submittedName>
        <fullName evidence="2">Uncharacterized protein</fullName>
    </submittedName>
</protein>
<feature type="region of interest" description="Disordered" evidence="1">
    <location>
        <begin position="630"/>
        <end position="669"/>
    </location>
</feature>
<feature type="compositionally biased region" description="Polar residues" evidence="1">
    <location>
        <begin position="1290"/>
        <end position="1303"/>
    </location>
</feature>
<feature type="compositionally biased region" description="Low complexity" evidence="1">
    <location>
        <begin position="1079"/>
        <end position="1094"/>
    </location>
</feature>
<feature type="compositionally biased region" description="Polar residues" evidence="1">
    <location>
        <begin position="1120"/>
        <end position="1130"/>
    </location>
</feature>
<dbReference type="GeneID" id="13286159"/>
<feature type="compositionally biased region" description="Basic and acidic residues" evidence="1">
    <location>
        <begin position="129"/>
        <end position="142"/>
    </location>
</feature>
<feature type="compositionally biased region" description="Low complexity" evidence="1">
    <location>
        <begin position="233"/>
        <end position="243"/>
    </location>
</feature>
<keyword evidence="3" id="KW-1185">Reference proteome</keyword>
<feature type="region of interest" description="Disordered" evidence="1">
    <location>
        <begin position="123"/>
        <end position="243"/>
    </location>
</feature>
<dbReference type="HOGENOM" id="CLU_264015_0_0_1"/>
<feature type="compositionally biased region" description="Polar residues" evidence="1">
    <location>
        <begin position="498"/>
        <end position="512"/>
    </location>
</feature>
<feature type="compositionally biased region" description="Basic and acidic residues" evidence="1">
    <location>
        <begin position="1227"/>
        <end position="1240"/>
    </location>
</feature>
<proteinExistence type="predicted"/>
<evidence type="ECO:0000313" key="3">
    <source>
        <dbReference type="Proteomes" id="UP000002668"/>
    </source>
</evidence>
<feature type="compositionally biased region" description="Polar residues" evidence="1">
    <location>
        <begin position="199"/>
        <end position="220"/>
    </location>
</feature>
<evidence type="ECO:0000256" key="1">
    <source>
        <dbReference type="SAM" id="MobiDB-lite"/>
    </source>
</evidence>
<feature type="compositionally biased region" description="Low complexity" evidence="1">
    <location>
        <begin position="471"/>
        <end position="497"/>
    </location>
</feature>
<feature type="region of interest" description="Disordered" evidence="1">
    <location>
        <begin position="1226"/>
        <end position="1250"/>
    </location>
</feature>
<feature type="compositionally biased region" description="Polar residues" evidence="1">
    <location>
        <begin position="166"/>
        <end position="181"/>
    </location>
</feature>
<feature type="region of interest" description="Disordered" evidence="1">
    <location>
        <begin position="364"/>
        <end position="401"/>
    </location>
</feature>
<feature type="region of interest" description="Disordered" evidence="1">
    <location>
        <begin position="1290"/>
        <end position="1327"/>
    </location>
</feature>
<dbReference type="eggNOG" id="ENOG502SE9M">
    <property type="taxonomic scope" value="Eukaryota"/>
</dbReference>
<feature type="compositionally biased region" description="Polar residues" evidence="1">
    <location>
        <begin position="143"/>
        <end position="157"/>
    </location>
</feature>
<accession>E5ACA9</accession>
<feature type="region of interest" description="Disordered" evidence="1">
    <location>
        <begin position="77"/>
        <end position="102"/>
    </location>
</feature>
<dbReference type="InParanoid" id="E5ACA9"/>
<feature type="region of interest" description="Disordered" evidence="1">
    <location>
        <begin position="592"/>
        <end position="616"/>
    </location>
</feature>
<dbReference type="EMBL" id="FP929139">
    <property type="protein sequence ID" value="CBY02111.1"/>
    <property type="molecule type" value="Genomic_DNA"/>
</dbReference>
<organism evidence="2 3">
    <name type="scientific">Leptosphaeria maculans (strain JN3 / isolate v23.1.3 / race Av1-4-5-6-7-8)</name>
    <name type="common">Blackleg fungus</name>
    <name type="synonym">Phoma lingam</name>
    <dbReference type="NCBI Taxonomy" id="985895"/>
    <lineage>
        <taxon>Eukaryota</taxon>
        <taxon>Fungi</taxon>
        <taxon>Dikarya</taxon>
        <taxon>Ascomycota</taxon>
        <taxon>Pezizomycotina</taxon>
        <taxon>Dothideomycetes</taxon>
        <taxon>Pleosporomycetidae</taxon>
        <taxon>Pleosporales</taxon>
        <taxon>Pleosporineae</taxon>
        <taxon>Leptosphaeriaceae</taxon>
        <taxon>Plenodomus</taxon>
        <taxon>Plenodomus lingam/Leptosphaeria maculans species complex</taxon>
    </lineage>
</organism>
<feature type="region of interest" description="Disordered" evidence="1">
    <location>
        <begin position="1028"/>
        <end position="1137"/>
    </location>
</feature>
<sequence>MSRDDCFTQARRRKINSLPSASRRVVTASVALLPSNPPRTTPFHGLCFTTSDPPTYHSTSATPSFIRFAAHMLARASSDAGTRLRRSKSTSTAHRPAPPVSEPLDLDAIQQQALAAATAAFARAQGQDVVDRTSKRGSDISRSKSNGSRKSLTSQGSHFPPRESSLRSLQGQNTGQSTSVRRQSRPTAMITEQFPPFCPTSNSERPVSSSRPLSSQTSINFGEKARPRSQSKAYQQCASSSATSQQIRKARSMYYASSVQTGSPIARPPAKYLTTPPPISEIPKTETLPALPPIRASAVPSPLAGTRIPVTVAADENVDTARDRYLQNFQDKTVKHKPSMFLTTFKKRQDKRKDKGKRAAISMISGSIGSQQTPDDSTADVTLTDFNPPTEPKEKRSFSGSLRSRLKKVFRRTSTKSPNLPVQQIEASRDYFSSMHPRIASPIDTSDIPSPHDNLLQRIRARTPSYEAVCSTFNRSGSRTSSNGSSRSNRSLHSESNTTHMSSSRVTSWGTTATDDAVTQRAIKRLTVIHEAKDSIGSEADRTSSLVPKRKSLPLPALVSFRDPMPMDSLAEESLTPVDPKRVFSALMKEIDASNSPQPMTGRKDRTPGAESDVFESSATKELHSIARELHSSASRDCRPSMSSDHRPPSRRPASAAAHSVQSKTSTIKSLGRVIRSTIRTVTPAEQNSLPLPDQSSSADDNVRNLGDGLDRLPPASAPMLNERDYNNEVAPSCSDKTTNLESIDLDYPIHTYTPSVSQIEQRVERAKGRWKTPLDEAEVLQLPRETNRTYSVTNFKQQTDGHLAAREAILRNAKPVHQPNQDTPKTHTILSPMSPSVYSRNTDGMSLLPNDSDMSLDTPGDLQQSHDAGSAVILTSQSVRSYVVGTPSPRRRDSTRTSHDWKAWLSHEISSMEISSQEDLSIHERFMTPSGKHRRQVLRTSHTEEDGDTTVILRESCEITTPRPGPESEPFASTSNSTSQHDVRIDSHEPLIPVDNISVLERSGSHSDTYKEVSLAHSPIEIDSAWMATSSTRPSPTPLLGRARVQSTTSRHLRLSQPPSDPRLSMMNERFPYIETGRSSSSNSARSSRLSKSPPESVASDKSSKATPSPRIYSDLTAPGTTRTSQRASNIALKRSDAMYKRKENITPPALLANMNQSVSPLAVAAQIKSLQPLSTTAAINQRTPNKGQYMSSIPEIKHAKHDSSPAASPPRPRIYATLRPASTHDLSRRPRSAFDLRSPRKYGKTNVPTTAMRPMSELHRPALQLEISGGPPEKEVTSIDERIVDTMSTSRPASLSGSVTPGQRMADHWLKQRKSTSALESSKMRGGMRLVREDTPAFL</sequence>